<feature type="transmembrane region" description="Helical" evidence="1">
    <location>
        <begin position="145"/>
        <end position="167"/>
    </location>
</feature>
<evidence type="ECO:0000256" key="1">
    <source>
        <dbReference type="SAM" id="Phobius"/>
    </source>
</evidence>
<gene>
    <name evidence="2" type="primary">ORF6581</name>
</gene>
<keyword evidence="1" id="KW-0472">Membrane</keyword>
<protein>
    <submittedName>
        <fullName evidence="2">Uncharacterized protein</fullName>
    </submittedName>
</protein>
<feature type="non-terminal residue" evidence="2">
    <location>
        <position position="1"/>
    </location>
</feature>
<sequence length="349" mass="38838">VYDSQRNPLEIIYNVTNVATDSSFTQCSNHNIFTCNIDPTATEVVCKSYMQTFCNLSLCQPFRQQNSTYCGTCVTIFWSTPEEELQYAAKDNIENCSSSCPQTTSPSTITTRTFVTTYSTSNVTSDKPTMAGNSESQPDNSNTPIIVGVVCGGILLVIIIIIVIFLCRRRKLQVVSKKHGGAEGVLEPRQPSQLTFNSTSTHRPGVVMPTIYSSNNNLDNEDLNTTYYTIDHDDITNSCYIQQNRTIKEQTTLESDYSHIDLDTHSIIDSVSGYDSSSPIVDYVSPDVNYSLARDLSSLGDVETSSEHPDMYARLGEDVTHITNPYNMLLKPNEDLKYRKPLPEPTSST</sequence>
<dbReference type="AlphaFoldDB" id="A0A0B6XZ11"/>
<keyword evidence="1" id="KW-0812">Transmembrane</keyword>
<dbReference type="Gene3D" id="1.20.5.510">
    <property type="entry name" value="Single helix bin"/>
    <property type="match status" value="1"/>
</dbReference>
<organism evidence="2">
    <name type="scientific">Arion vulgaris</name>
    <dbReference type="NCBI Taxonomy" id="1028688"/>
    <lineage>
        <taxon>Eukaryota</taxon>
        <taxon>Metazoa</taxon>
        <taxon>Spiralia</taxon>
        <taxon>Lophotrochozoa</taxon>
        <taxon>Mollusca</taxon>
        <taxon>Gastropoda</taxon>
        <taxon>Heterobranchia</taxon>
        <taxon>Euthyneura</taxon>
        <taxon>Panpulmonata</taxon>
        <taxon>Eupulmonata</taxon>
        <taxon>Stylommatophora</taxon>
        <taxon>Helicina</taxon>
        <taxon>Arionoidea</taxon>
        <taxon>Arionidae</taxon>
        <taxon>Arion</taxon>
    </lineage>
</organism>
<evidence type="ECO:0000313" key="2">
    <source>
        <dbReference type="EMBL" id="CEK49144.1"/>
    </source>
</evidence>
<reference evidence="2" key="1">
    <citation type="submission" date="2014-12" db="EMBL/GenBank/DDBJ databases">
        <title>Insight into the proteome of Arion vulgaris.</title>
        <authorList>
            <person name="Aradska J."/>
            <person name="Bulat T."/>
            <person name="Smidak R."/>
            <person name="Sarate P."/>
            <person name="Gangsoo J."/>
            <person name="Sialana F."/>
            <person name="Bilban M."/>
            <person name="Lubec G."/>
        </authorList>
    </citation>
    <scope>NUCLEOTIDE SEQUENCE</scope>
    <source>
        <tissue evidence="2">Skin</tissue>
    </source>
</reference>
<dbReference type="EMBL" id="HACG01002279">
    <property type="protein sequence ID" value="CEK49144.1"/>
    <property type="molecule type" value="Transcribed_RNA"/>
</dbReference>
<accession>A0A0B6XZ11</accession>
<proteinExistence type="predicted"/>
<keyword evidence="1" id="KW-1133">Transmembrane helix</keyword>
<name>A0A0B6XZ11_9EUPU</name>